<dbReference type="Proteomes" id="UP000499080">
    <property type="component" value="Unassembled WGS sequence"/>
</dbReference>
<dbReference type="SUPFAM" id="SSF56672">
    <property type="entry name" value="DNA/RNA polymerases"/>
    <property type="match status" value="1"/>
</dbReference>
<evidence type="ECO:0000256" key="1">
    <source>
        <dbReference type="ARBA" id="ARBA00012493"/>
    </source>
</evidence>
<comment type="caution">
    <text evidence="9">The sequence shown here is derived from an EMBL/GenBank/DDBJ whole genome shotgun (WGS) entry which is preliminary data.</text>
</comment>
<dbReference type="EC" id="2.7.7.49" evidence="1"/>
<protein>
    <recommendedName>
        <fullName evidence="1">RNA-directed DNA polymerase</fullName>
        <ecNumber evidence="1">2.7.7.49</ecNumber>
    </recommendedName>
</protein>
<evidence type="ECO:0000256" key="6">
    <source>
        <dbReference type="ARBA" id="ARBA00022801"/>
    </source>
</evidence>
<dbReference type="OrthoDB" id="6783748at2759"/>
<sequence length="286" mass="33224">MPEPNNVKQIQSFLETCSSYRRFIPNFSDVATPLSNLTKKATLWLWEQEEQKAFNTLEQLMVSPLELKQCDTANPYIIRTDASNCEIGAVLAQVEIPDEHPIEYASRLLTSAEKDYSRTERETLAVVWDLQKFRGYIEGAEIIVASDHQTLRWLMSLKSPSGRLARWALQLQEFNLKTCYTPGKSNVIADMLSKPFNKSQSDTFEIDHFFSADLPSKLSKEMRESRLKDDHLRHIIESFESTHKEDNFENWTERGYLMPQGVLYRFLSRCRHRRSTTCRSISGNKK</sequence>
<evidence type="ECO:0000256" key="3">
    <source>
        <dbReference type="ARBA" id="ARBA00022695"/>
    </source>
</evidence>
<dbReference type="Gene3D" id="3.10.20.370">
    <property type="match status" value="1"/>
</dbReference>
<dbReference type="InterPro" id="IPR050951">
    <property type="entry name" value="Retrovirus_Pol_polyprotein"/>
</dbReference>
<gene>
    <name evidence="9" type="primary">pol_3038</name>
    <name evidence="9" type="ORF">AVEN_102655_1</name>
</gene>
<evidence type="ECO:0000256" key="4">
    <source>
        <dbReference type="ARBA" id="ARBA00022722"/>
    </source>
</evidence>
<reference evidence="9 10" key="1">
    <citation type="journal article" date="2019" name="Sci. Rep.">
        <title>Orb-weaving spider Araneus ventricosus genome elucidates the spidroin gene catalogue.</title>
        <authorList>
            <person name="Kono N."/>
            <person name="Nakamura H."/>
            <person name="Ohtoshi R."/>
            <person name="Moran D.A.P."/>
            <person name="Shinohara A."/>
            <person name="Yoshida Y."/>
            <person name="Fujiwara M."/>
            <person name="Mori M."/>
            <person name="Tomita M."/>
            <person name="Arakawa K."/>
        </authorList>
    </citation>
    <scope>NUCLEOTIDE SEQUENCE [LARGE SCALE GENOMIC DNA]</scope>
</reference>
<dbReference type="EMBL" id="BGPR01002245">
    <property type="protein sequence ID" value="GBM70319.1"/>
    <property type="molecule type" value="Genomic_DNA"/>
</dbReference>
<dbReference type="GO" id="GO:0003964">
    <property type="term" value="F:RNA-directed DNA polymerase activity"/>
    <property type="evidence" value="ECO:0007669"/>
    <property type="project" value="UniProtKB-KW"/>
</dbReference>
<keyword evidence="6" id="KW-0378">Hydrolase</keyword>
<evidence type="ECO:0000313" key="10">
    <source>
        <dbReference type="Proteomes" id="UP000499080"/>
    </source>
</evidence>
<dbReference type="InterPro" id="IPR043128">
    <property type="entry name" value="Rev_trsase/Diguanyl_cyclase"/>
</dbReference>
<dbReference type="CDD" id="cd09274">
    <property type="entry name" value="RNase_HI_RT_Ty3"/>
    <property type="match status" value="1"/>
</dbReference>
<keyword evidence="5" id="KW-0255">Endonuclease</keyword>
<proteinExistence type="predicted"/>
<dbReference type="Pfam" id="PF17917">
    <property type="entry name" value="RT_RNaseH"/>
    <property type="match status" value="1"/>
</dbReference>
<dbReference type="GO" id="GO:0004519">
    <property type="term" value="F:endonuclease activity"/>
    <property type="evidence" value="ECO:0007669"/>
    <property type="project" value="UniProtKB-KW"/>
</dbReference>
<evidence type="ECO:0000256" key="7">
    <source>
        <dbReference type="ARBA" id="ARBA00022918"/>
    </source>
</evidence>
<dbReference type="InterPro" id="IPR041373">
    <property type="entry name" value="RT_RNaseH"/>
</dbReference>
<evidence type="ECO:0000313" key="9">
    <source>
        <dbReference type="EMBL" id="GBM70319.1"/>
    </source>
</evidence>
<dbReference type="FunFam" id="3.10.20.370:FF:000001">
    <property type="entry name" value="Retrovirus-related Pol polyprotein from transposon 17.6-like protein"/>
    <property type="match status" value="1"/>
</dbReference>
<dbReference type="InterPro" id="IPR043502">
    <property type="entry name" value="DNA/RNA_pol_sf"/>
</dbReference>
<evidence type="ECO:0000256" key="2">
    <source>
        <dbReference type="ARBA" id="ARBA00022679"/>
    </source>
</evidence>
<evidence type="ECO:0000256" key="5">
    <source>
        <dbReference type="ARBA" id="ARBA00022759"/>
    </source>
</evidence>
<feature type="domain" description="Reverse transcriptase RNase H-like" evidence="8">
    <location>
        <begin position="72"/>
        <end position="174"/>
    </location>
</feature>
<dbReference type="PANTHER" id="PTHR37984:SF5">
    <property type="entry name" value="PROTEIN NYNRIN-LIKE"/>
    <property type="match status" value="1"/>
</dbReference>
<dbReference type="FunFam" id="3.30.70.270:FF:000020">
    <property type="entry name" value="Transposon Tf2-6 polyprotein-like Protein"/>
    <property type="match status" value="1"/>
</dbReference>
<keyword evidence="10" id="KW-1185">Reference proteome</keyword>
<keyword evidence="3" id="KW-0548">Nucleotidyltransferase</keyword>
<dbReference type="Gene3D" id="3.30.70.270">
    <property type="match status" value="1"/>
</dbReference>
<keyword evidence="7" id="KW-0695">RNA-directed DNA polymerase</keyword>
<organism evidence="9 10">
    <name type="scientific">Araneus ventricosus</name>
    <name type="common">Orbweaver spider</name>
    <name type="synonym">Epeira ventricosa</name>
    <dbReference type="NCBI Taxonomy" id="182803"/>
    <lineage>
        <taxon>Eukaryota</taxon>
        <taxon>Metazoa</taxon>
        <taxon>Ecdysozoa</taxon>
        <taxon>Arthropoda</taxon>
        <taxon>Chelicerata</taxon>
        <taxon>Arachnida</taxon>
        <taxon>Araneae</taxon>
        <taxon>Araneomorphae</taxon>
        <taxon>Entelegynae</taxon>
        <taxon>Araneoidea</taxon>
        <taxon>Araneidae</taxon>
        <taxon>Araneus</taxon>
    </lineage>
</organism>
<dbReference type="PANTHER" id="PTHR37984">
    <property type="entry name" value="PROTEIN CBG26694"/>
    <property type="match status" value="1"/>
</dbReference>
<dbReference type="AlphaFoldDB" id="A0A4Y2HZE7"/>
<keyword evidence="4" id="KW-0540">Nuclease</keyword>
<name>A0A4Y2HZE7_ARAVE</name>
<evidence type="ECO:0000259" key="8">
    <source>
        <dbReference type="Pfam" id="PF17917"/>
    </source>
</evidence>
<dbReference type="GO" id="GO:0016787">
    <property type="term" value="F:hydrolase activity"/>
    <property type="evidence" value="ECO:0007669"/>
    <property type="project" value="UniProtKB-KW"/>
</dbReference>
<keyword evidence="2" id="KW-0808">Transferase</keyword>
<accession>A0A4Y2HZE7</accession>